<dbReference type="InterPro" id="IPR052948">
    <property type="entry name" value="Low_temp-induced_all0457"/>
</dbReference>
<dbReference type="PANTHER" id="PTHR36109">
    <property type="entry name" value="MEMBRANE PROTEIN-RELATED"/>
    <property type="match status" value="1"/>
</dbReference>
<evidence type="ECO:0008006" key="4">
    <source>
        <dbReference type="Google" id="ProtNLM"/>
    </source>
</evidence>
<keyword evidence="1" id="KW-0472">Membrane</keyword>
<dbReference type="RefSeq" id="WP_301415052.1">
    <property type="nucleotide sequence ID" value="NZ_CP098023.1"/>
</dbReference>
<protein>
    <recommendedName>
        <fullName evidence="4">Permease</fullName>
    </recommendedName>
</protein>
<organism evidence="2 3">
    <name type="scientific">Microbulbifer spongiae</name>
    <dbReference type="NCBI Taxonomy" id="2944933"/>
    <lineage>
        <taxon>Bacteria</taxon>
        <taxon>Pseudomonadati</taxon>
        <taxon>Pseudomonadota</taxon>
        <taxon>Gammaproteobacteria</taxon>
        <taxon>Cellvibrionales</taxon>
        <taxon>Microbulbiferaceae</taxon>
        <taxon>Microbulbifer</taxon>
    </lineage>
</organism>
<evidence type="ECO:0000313" key="3">
    <source>
        <dbReference type="Proteomes" id="UP001321520"/>
    </source>
</evidence>
<dbReference type="PANTHER" id="PTHR36109:SF2">
    <property type="entry name" value="MEMBRANE PROTEIN"/>
    <property type="match status" value="1"/>
</dbReference>
<keyword evidence="1" id="KW-1133">Transmembrane helix</keyword>
<evidence type="ECO:0000313" key="2">
    <source>
        <dbReference type="EMBL" id="WKD49262.1"/>
    </source>
</evidence>
<feature type="transmembrane region" description="Helical" evidence="1">
    <location>
        <begin position="64"/>
        <end position="82"/>
    </location>
</feature>
<reference evidence="2 3" key="1">
    <citation type="submission" date="2022-05" db="EMBL/GenBank/DDBJ databases">
        <title>Microbulbifer sp. nov., isolated from sponge.</title>
        <authorList>
            <person name="Gao L."/>
        </authorList>
    </citation>
    <scope>NUCLEOTIDE SEQUENCE [LARGE SCALE GENOMIC DNA]</scope>
    <source>
        <strain evidence="2 3">MI-G</strain>
    </source>
</reference>
<feature type="transmembrane region" description="Helical" evidence="1">
    <location>
        <begin position="94"/>
        <end position="119"/>
    </location>
</feature>
<dbReference type="Proteomes" id="UP001321520">
    <property type="component" value="Chromosome"/>
</dbReference>
<dbReference type="EMBL" id="CP098023">
    <property type="protein sequence ID" value="WKD49262.1"/>
    <property type="molecule type" value="Genomic_DNA"/>
</dbReference>
<accession>A0ABY9EAB1</accession>
<gene>
    <name evidence="2" type="ORF">M8T91_15360</name>
</gene>
<proteinExistence type="predicted"/>
<sequence>MDSKNSCTAVFPSHDLAESAIKPLQNIGIDIKSISIIGKDYHTEEKVHGYYNTGDRVKFWGKNGMFWGSIWGILFGGAFLFIPGLGPVAVAGPLVQVIVGALEGVVIGGGLGALGAALVSIGIPKDSIVNYETAIKADKFIMIVHGEDDLLNKAQDTLQEISGVESVDLHRNNATQQSR</sequence>
<name>A0ABY9EAB1_9GAMM</name>
<keyword evidence="3" id="KW-1185">Reference proteome</keyword>
<keyword evidence="1" id="KW-0812">Transmembrane</keyword>
<evidence type="ECO:0000256" key="1">
    <source>
        <dbReference type="SAM" id="Phobius"/>
    </source>
</evidence>